<dbReference type="EMBL" id="MU266352">
    <property type="protein sequence ID" value="KAH7928505.1"/>
    <property type="molecule type" value="Genomic_DNA"/>
</dbReference>
<proteinExistence type="predicted"/>
<organism evidence="1 2">
    <name type="scientific">Leucogyrophana mollusca</name>
    <dbReference type="NCBI Taxonomy" id="85980"/>
    <lineage>
        <taxon>Eukaryota</taxon>
        <taxon>Fungi</taxon>
        <taxon>Dikarya</taxon>
        <taxon>Basidiomycota</taxon>
        <taxon>Agaricomycotina</taxon>
        <taxon>Agaricomycetes</taxon>
        <taxon>Agaricomycetidae</taxon>
        <taxon>Boletales</taxon>
        <taxon>Boletales incertae sedis</taxon>
        <taxon>Leucogyrophana</taxon>
    </lineage>
</organism>
<comment type="caution">
    <text evidence="1">The sequence shown here is derived from an EMBL/GenBank/DDBJ whole genome shotgun (WGS) entry which is preliminary data.</text>
</comment>
<reference evidence="1" key="1">
    <citation type="journal article" date="2021" name="New Phytol.">
        <title>Evolutionary innovations through gain and loss of genes in the ectomycorrhizal Boletales.</title>
        <authorList>
            <person name="Wu G."/>
            <person name="Miyauchi S."/>
            <person name="Morin E."/>
            <person name="Kuo A."/>
            <person name="Drula E."/>
            <person name="Varga T."/>
            <person name="Kohler A."/>
            <person name="Feng B."/>
            <person name="Cao Y."/>
            <person name="Lipzen A."/>
            <person name="Daum C."/>
            <person name="Hundley H."/>
            <person name="Pangilinan J."/>
            <person name="Johnson J."/>
            <person name="Barry K."/>
            <person name="LaButti K."/>
            <person name="Ng V."/>
            <person name="Ahrendt S."/>
            <person name="Min B."/>
            <person name="Choi I.G."/>
            <person name="Park H."/>
            <person name="Plett J.M."/>
            <person name="Magnuson J."/>
            <person name="Spatafora J.W."/>
            <person name="Nagy L.G."/>
            <person name="Henrissat B."/>
            <person name="Grigoriev I.V."/>
            <person name="Yang Z.L."/>
            <person name="Xu J."/>
            <person name="Martin F.M."/>
        </authorList>
    </citation>
    <scope>NUCLEOTIDE SEQUENCE</scope>
    <source>
        <strain evidence="1">KUC20120723A-06</strain>
    </source>
</reference>
<gene>
    <name evidence="1" type="ORF">BV22DRAFT_200891</name>
</gene>
<accession>A0ACB8BTL3</accession>
<dbReference type="Proteomes" id="UP000790709">
    <property type="component" value="Unassembled WGS sequence"/>
</dbReference>
<evidence type="ECO:0000313" key="1">
    <source>
        <dbReference type="EMBL" id="KAH7928505.1"/>
    </source>
</evidence>
<keyword evidence="2" id="KW-1185">Reference proteome</keyword>
<evidence type="ECO:0000313" key="2">
    <source>
        <dbReference type="Proteomes" id="UP000790709"/>
    </source>
</evidence>
<protein>
    <submittedName>
        <fullName evidence="1">Uncharacterized protein</fullName>
    </submittedName>
</protein>
<sequence>MFLIFFSAPRITTSGKLKDKGKGIIFRKVGSHSPRGSGGSASFSPLMSAQVNFNPFYCIWLDIPIDCCLWWVRCFCVWHHTRRVAFRMNNVTDLQRYLHEAYSLPTTYLRHLKLITLVARDFEFAGKAAPNGIFPGTSSPTLSVKSHVKIAFVAQMQVSESMARSLTPSRTNHPRGPW</sequence>
<name>A0ACB8BTL3_9AGAM</name>